<organism evidence="3">
    <name type="scientific">Lotharella oceanica</name>
    <dbReference type="NCBI Taxonomy" id="641309"/>
    <lineage>
        <taxon>Eukaryota</taxon>
        <taxon>Sar</taxon>
        <taxon>Rhizaria</taxon>
        <taxon>Cercozoa</taxon>
        <taxon>Chlorarachniophyceae</taxon>
        <taxon>Lotharella</taxon>
    </lineage>
</organism>
<dbReference type="FunFam" id="3.40.50.300:FF:001423">
    <property type="entry name" value="Ras family GTPase"/>
    <property type="match status" value="1"/>
</dbReference>
<dbReference type="GO" id="GO:0005525">
    <property type="term" value="F:GTP binding"/>
    <property type="evidence" value="ECO:0007669"/>
    <property type="project" value="UniProtKB-KW"/>
</dbReference>
<dbReference type="SMART" id="SM00175">
    <property type="entry name" value="RAB"/>
    <property type="match status" value="1"/>
</dbReference>
<keyword evidence="1" id="KW-0547">Nucleotide-binding</keyword>
<protein>
    <submittedName>
        <fullName evidence="3">Uncharacterized protein</fullName>
    </submittedName>
</protein>
<keyword evidence="2" id="KW-0342">GTP-binding</keyword>
<dbReference type="SMART" id="SM00174">
    <property type="entry name" value="RHO"/>
    <property type="match status" value="1"/>
</dbReference>
<evidence type="ECO:0000313" key="3">
    <source>
        <dbReference type="EMBL" id="CAD9779007.1"/>
    </source>
</evidence>
<evidence type="ECO:0000256" key="1">
    <source>
        <dbReference type="ARBA" id="ARBA00022741"/>
    </source>
</evidence>
<dbReference type="SUPFAM" id="SSF52540">
    <property type="entry name" value="P-loop containing nucleoside triphosphate hydrolases"/>
    <property type="match status" value="1"/>
</dbReference>
<dbReference type="Gene3D" id="3.40.50.300">
    <property type="entry name" value="P-loop containing nucleotide triphosphate hydrolases"/>
    <property type="match status" value="1"/>
</dbReference>
<dbReference type="GO" id="GO:0003924">
    <property type="term" value="F:GTPase activity"/>
    <property type="evidence" value="ECO:0007669"/>
    <property type="project" value="InterPro"/>
</dbReference>
<sequence>MDGKTGTIRMVVLGSGAVGKSSLTMRLTTGKFFDDYDPTIEDCHVKTLVVDNRPVRLEILDTAGQDIYQNSFLDQWIDSAQGFILVYAIDSVHTLELLHGLRDRILLSKDDERVPIVLVGNKSDLESKRVVETSIGRGLASRWACKFFETSAKDAKAYAEPFEQLVREIRKQNEAKEPTAEPAKRSFWQRFCVLL</sequence>
<dbReference type="EMBL" id="HBHP01037567">
    <property type="protein sequence ID" value="CAD9779007.1"/>
    <property type="molecule type" value="Transcribed_RNA"/>
</dbReference>
<dbReference type="SMART" id="SM00173">
    <property type="entry name" value="RAS"/>
    <property type="match status" value="1"/>
</dbReference>
<dbReference type="PROSITE" id="PS51419">
    <property type="entry name" value="RAB"/>
    <property type="match status" value="1"/>
</dbReference>
<dbReference type="GO" id="GO:0016020">
    <property type="term" value="C:membrane"/>
    <property type="evidence" value="ECO:0007669"/>
    <property type="project" value="InterPro"/>
</dbReference>
<dbReference type="InterPro" id="IPR027417">
    <property type="entry name" value="P-loop_NTPase"/>
</dbReference>
<dbReference type="NCBIfam" id="TIGR00231">
    <property type="entry name" value="small_GTP"/>
    <property type="match status" value="1"/>
</dbReference>
<dbReference type="GO" id="GO:0007165">
    <property type="term" value="P:signal transduction"/>
    <property type="evidence" value="ECO:0007669"/>
    <property type="project" value="InterPro"/>
</dbReference>
<dbReference type="PANTHER" id="PTHR24070">
    <property type="entry name" value="RAS, DI-RAS, AND RHEB FAMILY MEMBERS OF SMALL GTPASE SUPERFAMILY"/>
    <property type="match status" value="1"/>
</dbReference>
<dbReference type="AlphaFoldDB" id="A0A7S2U4B7"/>
<name>A0A7S2U4B7_9EUKA</name>
<reference evidence="3" key="1">
    <citation type="submission" date="2021-01" db="EMBL/GenBank/DDBJ databases">
        <authorList>
            <person name="Corre E."/>
            <person name="Pelletier E."/>
            <person name="Niang G."/>
            <person name="Scheremetjew M."/>
            <person name="Finn R."/>
            <person name="Kale V."/>
            <person name="Holt S."/>
            <person name="Cochrane G."/>
            <person name="Meng A."/>
            <person name="Brown T."/>
            <person name="Cohen L."/>
        </authorList>
    </citation>
    <scope>NUCLEOTIDE SEQUENCE</scope>
    <source>
        <strain evidence="3">CCMP622</strain>
    </source>
</reference>
<dbReference type="InterPro" id="IPR001806">
    <property type="entry name" value="Small_GTPase"/>
</dbReference>
<dbReference type="PROSITE" id="PS51421">
    <property type="entry name" value="RAS"/>
    <property type="match status" value="1"/>
</dbReference>
<dbReference type="InterPro" id="IPR005225">
    <property type="entry name" value="Small_GTP-bd"/>
</dbReference>
<dbReference type="InterPro" id="IPR020849">
    <property type="entry name" value="Small_GTPase_Ras-type"/>
</dbReference>
<dbReference type="PRINTS" id="PR00449">
    <property type="entry name" value="RASTRNSFRMNG"/>
</dbReference>
<dbReference type="Pfam" id="PF00071">
    <property type="entry name" value="Ras"/>
    <property type="match status" value="1"/>
</dbReference>
<evidence type="ECO:0000256" key="2">
    <source>
        <dbReference type="ARBA" id="ARBA00023134"/>
    </source>
</evidence>
<accession>A0A7S2U4B7</accession>
<gene>
    <name evidence="3" type="ORF">LSP00402_LOCUS23024</name>
</gene>
<dbReference type="CDD" id="cd00876">
    <property type="entry name" value="Ras"/>
    <property type="match status" value="1"/>
</dbReference>
<dbReference type="PROSITE" id="PS51420">
    <property type="entry name" value="RHO"/>
    <property type="match status" value="1"/>
</dbReference>
<proteinExistence type="predicted"/>